<evidence type="ECO:0000313" key="1">
    <source>
        <dbReference type="EMBL" id="EGQ13953.1"/>
    </source>
</evidence>
<comment type="caution">
    <text evidence="1">The sequence shown here is derived from an EMBL/GenBank/DDBJ whole genome shotgun (WGS) entry which is preliminary data.</text>
</comment>
<dbReference type="EMBL" id="AFPY01000110">
    <property type="protein sequence ID" value="EGQ13953.1"/>
    <property type="molecule type" value="Genomic_DNA"/>
</dbReference>
<accession>F9DKT5</accession>
<reference evidence="1 2" key="1">
    <citation type="submission" date="2011-04" db="EMBL/GenBank/DDBJ databases">
        <authorList>
            <person name="Muzny D."/>
            <person name="Qin X."/>
            <person name="Deng J."/>
            <person name="Jiang H."/>
            <person name="Liu Y."/>
            <person name="Qu J."/>
            <person name="Song X.-Z."/>
            <person name="Zhang L."/>
            <person name="Thornton R."/>
            <person name="Coyle M."/>
            <person name="Francisco L."/>
            <person name="Jackson L."/>
            <person name="Javaid M."/>
            <person name="Korchina V."/>
            <person name="Kovar C."/>
            <person name="Mata R."/>
            <person name="Mathew T."/>
            <person name="Ngo R."/>
            <person name="Nguyen L."/>
            <person name="Nguyen N."/>
            <person name="Okwuonu G."/>
            <person name="Ongeri F."/>
            <person name="Pham C."/>
            <person name="Simmons D."/>
            <person name="Wilczek-Boney K."/>
            <person name="Hale W."/>
            <person name="Jakkamsetti A."/>
            <person name="Pham P."/>
            <person name="Ruth R."/>
            <person name="San Lucas F."/>
            <person name="Warren J."/>
            <person name="Zhang J."/>
            <person name="Zhao Z."/>
            <person name="Zhou C."/>
            <person name="Zhu D."/>
            <person name="Lee S."/>
            <person name="Bess C."/>
            <person name="Blankenburg K."/>
            <person name="Forbes L."/>
            <person name="Fu Q."/>
            <person name="Gubbala S."/>
            <person name="Hirani K."/>
            <person name="Jayaseelan J.C."/>
            <person name="Lara F."/>
            <person name="Munidasa M."/>
            <person name="Palculict T."/>
            <person name="Patil S."/>
            <person name="Pu L.-L."/>
            <person name="Saada N."/>
            <person name="Tang L."/>
            <person name="Weissenberger G."/>
            <person name="Zhu Y."/>
            <person name="Hemphill L."/>
            <person name="Shang Y."/>
            <person name="Youmans B."/>
            <person name="Ayvaz T."/>
            <person name="Ross M."/>
            <person name="Santibanez J."/>
            <person name="Aqrawi P."/>
            <person name="Gross S."/>
            <person name="Joshi V."/>
            <person name="Fowler G."/>
            <person name="Nazareth L."/>
            <person name="Reid J."/>
            <person name="Worley K."/>
            <person name="Petrosino J."/>
            <person name="Highlander S."/>
            <person name="Gibbs R."/>
        </authorList>
    </citation>
    <scope>NUCLEOTIDE SEQUENCE [LARGE SCALE GENOMIC DNA]</scope>
    <source>
        <strain evidence="1 2">ATCC 700821</strain>
    </source>
</reference>
<evidence type="ECO:0000313" key="2">
    <source>
        <dbReference type="Proteomes" id="UP000004123"/>
    </source>
</evidence>
<dbReference type="HOGENOM" id="CLU_3294469_0_0_10"/>
<name>F9DKT5_9BACT</name>
<gene>
    <name evidence="1" type="ORF">HMPREF9144_2277</name>
</gene>
<dbReference type="AlphaFoldDB" id="F9DKT5"/>
<proteinExistence type="predicted"/>
<dbReference type="Proteomes" id="UP000004123">
    <property type="component" value="Unassembled WGS sequence"/>
</dbReference>
<protein>
    <submittedName>
        <fullName evidence="1">Uncharacterized protein</fullName>
    </submittedName>
</protein>
<organism evidence="1 2">
    <name type="scientific">Prevotella pallens ATCC 700821</name>
    <dbReference type="NCBI Taxonomy" id="997353"/>
    <lineage>
        <taxon>Bacteria</taxon>
        <taxon>Pseudomonadati</taxon>
        <taxon>Bacteroidota</taxon>
        <taxon>Bacteroidia</taxon>
        <taxon>Bacteroidales</taxon>
        <taxon>Prevotellaceae</taxon>
        <taxon>Prevotella</taxon>
    </lineage>
</organism>
<sequence>MYQPSTKTPKKVFQKGGFCLLKRGFLHAKSMVFAMQKPPF</sequence>